<feature type="transmembrane region" description="Helical" evidence="1">
    <location>
        <begin position="56"/>
        <end position="78"/>
    </location>
</feature>
<dbReference type="OrthoDB" id="5792724at2759"/>
<dbReference type="PANTHER" id="PTHR34851:SF5">
    <property type="entry name" value="MARVEL DOMAIN-CONTAINING PROTEIN"/>
    <property type="match status" value="1"/>
</dbReference>
<name>A0A4U5NSN9_STECR</name>
<dbReference type="AlphaFoldDB" id="A0A4U5NSN9"/>
<sequence>MVSESSQTLTFDQNDAKYKVCCGFIHVKLAARIASVVVVLGVVVNLIFSMNKSSTVIFYSWVSAAFSIGVYGSVLYAVFKEKKMFCLPFLFFQAVFVVLSFLFFLSFLVLVATSSTASLQRDFWDRSDFAKLSEAEKTAHGKSFATFVIMVTVVFVFIQAWIFHVIYSFYSFLLDRETSFNFSLNNDFQMTA</sequence>
<reference evidence="2 3" key="1">
    <citation type="journal article" date="2015" name="Genome Biol.">
        <title>Comparative genomics of Steinernema reveals deeply conserved gene regulatory networks.</title>
        <authorList>
            <person name="Dillman A.R."/>
            <person name="Macchietto M."/>
            <person name="Porter C.F."/>
            <person name="Rogers A."/>
            <person name="Williams B."/>
            <person name="Antoshechkin I."/>
            <person name="Lee M.M."/>
            <person name="Goodwin Z."/>
            <person name="Lu X."/>
            <person name="Lewis E.E."/>
            <person name="Goodrich-Blair H."/>
            <person name="Stock S.P."/>
            <person name="Adams B.J."/>
            <person name="Sternberg P.W."/>
            <person name="Mortazavi A."/>
        </authorList>
    </citation>
    <scope>NUCLEOTIDE SEQUENCE [LARGE SCALE GENOMIC DNA]</scope>
    <source>
        <strain evidence="2 3">ALL</strain>
    </source>
</reference>
<organism evidence="2 3">
    <name type="scientific">Steinernema carpocapsae</name>
    <name type="common">Entomopathogenic nematode</name>
    <dbReference type="NCBI Taxonomy" id="34508"/>
    <lineage>
        <taxon>Eukaryota</taxon>
        <taxon>Metazoa</taxon>
        <taxon>Ecdysozoa</taxon>
        <taxon>Nematoda</taxon>
        <taxon>Chromadorea</taxon>
        <taxon>Rhabditida</taxon>
        <taxon>Tylenchina</taxon>
        <taxon>Panagrolaimomorpha</taxon>
        <taxon>Strongyloidoidea</taxon>
        <taxon>Steinernematidae</taxon>
        <taxon>Steinernema</taxon>
    </lineage>
</organism>
<evidence type="ECO:0000256" key="1">
    <source>
        <dbReference type="SAM" id="Phobius"/>
    </source>
</evidence>
<keyword evidence="1" id="KW-0472">Membrane</keyword>
<dbReference type="PANTHER" id="PTHR34851">
    <property type="entry name" value="PROTEIN CBG05235-RELATED"/>
    <property type="match status" value="1"/>
</dbReference>
<gene>
    <name evidence="2" type="ORF">L596_010963</name>
</gene>
<feature type="transmembrane region" description="Helical" evidence="1">
    <location>
        <begin position="90"/>
        <end position="112"/>
    </location>
</feature>
<keyword evidence="3" id="KW-1185">Reference proteome</keyword>
<accession>A0A4U5NSN9</accession>
<reference evidence="2 3" key="2">
    <citation type="journal article" date="2019" name="G3 (Bethesda)">
        <title>Hybrid Assembly of the Genome of the Entomopathogenic Nematode Steinernema carpocapsae Identifies the X-Chromosome.</title>
        <authorList>
            <person name="Serra L."/>
            <person name="Macchietto M."/>
            <person name="Macias-Munoz A."/>
            <person name="McGill C.J."/>
            <person name="Rodriguez I.M."/>
            <person name="Rodriguez B."/>
            <person name="Murad R."/>
            <person name="Mortazavi A."/>
        </authorList>
    </citation>
    <scope>NUCLEOTIDE SEQUENCE [LARGE SCALE GENOMIC DNA]</scope>
    <source>
        <strain evidence="2 3">ALL</strain>
    </source>
</reference>
<proteinExistence type="predicted"/>
<keyword evidence="1" id="KW-1133">Transmembrane helix</keyword>
<keyword evidence="1" id="KW-0812">Transmembrane</keyword>
<feature type="transmembrane region" description="Helical" evidence="1">
    <location>
        <begin position="144"/>
        <end position="170"/>
    </location>
</feature>
<evidence type="ECO:0000313" key="3">
    <source>
        <dbReference type="Proteomes" id="UP000298663"/>
    </source>
</evidence>
<protein>
    <recommendedName>
        <fullName evidence="4">MARVEL domain-containing protein</fullName>
    </recommendedName>
</protein>
<dbReference type="EMBL" id="AZBU02000003">
    <property type="protein sequence ID" value="TKR86356.1"/>
    <property type="molecule type" value="Genomic_DNA"/>
</dbReference>
<comment type="caution">
    <text evidence="2">The sequence shown here is derived from an EMBL/GenBank/DDBJ whole genome shotgun (WGS) entry which is preliminary data.</text>
</comment>
<evidence type="ECO:0008006" key="4">
    <source>
        <dbReference type="Google" id="ProtNLM"/>
    </source>
</evidence>
<dbReference type="Proteomes" id="UP000298663">
    <property type="component" value="Unassembled WGS sequence"/>
</dbReference>
<evidence type="ECO:0000313" key="2">
    <source>
        <dbReference type="EMBL" id="TKR86356.1"/>
    </source>
</evidence>
<feature type="transmembrane region" description="Helical" evidence="1">
    <location>
        <begin position="29"/>
        <end position="50"/>
    </location>
</feature>